<evidence type="ECO:0000313" key="3">
    <source>
        <dbReference type="Proteomes" id="UP000005641"/>
    </source>
</evidence>
<name>S7W2M7_TOXGG</name>
<evidence type="ECO:0000256" key="1">
    <source>
        <dbReference type="SAM" id="Phobius"/>
    </source>
</evidence>
<comment type="caution">
    <text evidence="2">The sequence shown here is derived from an EMBL/GenBank/DDBJ whole genome shotgun (WGS) entry which is preliminary data.</text>
</comment>
<evidence type="ECO:0000313" key="2">
    <source>
        <dbReference type="EMBL" id="EPR59218.1"/>
    </source>
</evidence>
<dbReference type="EMBL" id="AAQM03000237">
    <property type="protein sequence ID" value="EPR59218.1"/>
    <property type="molecule type" value="Genomic_DNA"/>
</dbReference>
<keyword evidence="1" id="KW-1133">Transmembrane helix</keyword>
<organism evidence="2 3">
    <name type="scientific">Toxoplasma gondii (strain ATCC 50853 / GT1)</name>
    <dbReference type="NCBI Taxonomy" id="507601"/>
    <lineage>
        <taxon>Eukaryota</taxon>
        <taxon>Sar</taxon>
        <taxon>Alveolata</taxon>
        <taxon>Apicomplexa</taxon>
        <taxon>Conoidasida</taxon>
        <taxon>Coccidia</taxon>
        <taxon>Eucoccidiorida</taxon>
        <taxon>Eimeriorina</taxon>
        <taxon>Sarcocystidae</taxon>
        <taxon>Toxoplasma</taxon>
    </lineage>
</organism>
<protein>
    <submittedName>
        <fullName evidence="2">Putative transmembrane protein</fullName>
    </submittedName>
</protein>
<keyword evidence="1 2" id="KW-0812">Transmembrane</keyword>
<dbReference type="AlphaFoldDB" id="S7W2M7"/>
<accession>S7W2M7</accession>
<reference evidence="2 3" key="1">
    <citation type="submission" date="2006-05" db="EMBL/GenBank/DDBJ databases">
        <authorList>
            <person name="Paulsen I."/>
        </authorList>
    </citation>
    <scope>NUCLEOTIDE SEQUENCE [LARGE SCALE GENOMIC DNA]</scope>
    <source>
        <strain evidence="2 3">GT1</strain>
    </source>
</reference>
<reference evidence="2 3" key="2">
    <citation type="submission" date="2013-05" db="EMBL/GenBank/DDBJ databases">
        <authorList>
            <person name="Sibley D."/>
            <person name="Venepally P."/>
            <person name="Karamycheva S."/>
            <person name="Hadjithomas M."/>
            <person name="Khan A."/>
            <person name="Brunk B."/>
            <person name="Roos D."/>
            <person name="Caler E."/>
            <person name="Lorenzi H."/>
        </authorList>
    </citation>
    <scope>NUCLEOTIDE SEQUENCE [LARGE SCALE GENOMIC DNA]</scope>
    <source>
        <strain evidence="2 3">GT1</strain>
    </source>
</reference>
<keyword evidence="1" id="KW-0472">Membrane</keyword>
<feature type="transmembrane region" description="Helical" evidence="1">
    <location>
        <begin position="21"/>
        <end position="48"/>
    </location>
</feature>
<dbReference type="VEuPathDB" id="ToxoDB:TGGT1_410120"/>
<dbReference type="Proteomes" id="UP000005641">
    <property type="component" value="Unassembled WGS sequence"/>
</dbReference>
<proteinExistence type="predicted"/>
<gene>
    <name evidence="2" type="ORF">TGGT1_410120</name>
</gene>
<sequence>MERRSATKERRKRVRGDRKMTGFSPFIGLSASVRFGISGTLGIALWPFMAEQRELFICGSYAKRRARGKIRSLAKRMRNLVDLTGFIFIQKDFQIDAPTQIPQHQSKVSRKPLRVAPECYVLVWFAVLKDQAAVRLEVTLDAFECCRYCRPWERR</sequence>